<comment type="caution">
    <text evidence="2">The sequence shown here is derived from an EMBL/GenBank/DDBJ whole genome shotgun (WGS) entry which is preliminary data.</text>
</comment>
<dbReference type="Proteomes" id="UP000004431">
    <property type="component" value="Unassembled WGS sequence"/>
</dbReference>
<evidence type="ECO:0000256" key="1">
    <source>
        <dbReference type="SAM" id="SignalP"/>
    </source>
</evidence>
<feature type="chain" id="PRO_5045314983" evidence="1">
    <location>
        <begin position="19"/>
        <end position="76"/>
    </location>
</feature>
<protein>
    <submittedName>
        <fullName evidence="2">Uncharacterized protein</fullName>
    </submittedName>
</protein>
<organism evidence="2 3">
    <name type="scientific">Fannyhessea vaginae PB189-T1-4</name>
    <dbReference type="NCBI Taxonomy" id="866774"/>
    <lineage>
        <taxon>Bacteria</taxon>
        <taxon>Bacillati</taxon>
        <taxon>Actinomycetota</taxon>
        <taxon>Coriobacteriia</taxon>
        <taxon>Coriobacteriales</taxon>
        <taxon>Atopobiaceae</taxon>
        <taxon>Fannyhessea</taxon>
    </lineage>
</organism>
<gene>
    <name evidence="2" type="ORF">HMPREF9248_0109</name>
</gene>
<sequence length="76" mass="8298">MKSKAGKVVLLGAAVAAAAWFATRSQEEQDALIARVCGRISHVRNVAYDAMCAAMNTGVDTQETYEKWDRVCGSRY</sequence>
<evidence type="ECO:0000313" key="2">
    <source>
        <dbReference type="EMBL" id="EFL43553.1"/>
    </source>
</evidence>
<keyword evidence="3" id="KW-1185">Reference proteome</keyword>
<evidence type="ECO:0000313" key="3">
    <source>
        <dbReference type="Proteomes" id="UP000004431"/>
    </source>
</evidence>
<keyword evidence="1" id="KW-0732">Signal</keyword>
<reference evidence="2 3" key="1">
    <citation type="submission" date="2010-08" db="EMBL/GenBank/DDBJ databases">
        <authorList>
            <person name="Durkin A.S."/>
            <person name="Madupu R."/>
            <person name="Torralba M."/>
            <person name="Gillis M."/>
            <person name="Methe B."/>
            <person name="Sutton G."/>
            <person name="Nelson K.E."/>
        </authorList>
    </citation>
    <scope>NUCLEOTIDE SEQUENCE [LARGE SCALE GENOMIC DNA]</scope>
    <source>
        <strain evidence="2 3">PB189-T1-4</strain>
    </source>
</reference>
<name>A0ABN0AYG7_9ACTN</name>
<proteinExistence type="predicted"/>
<dbReference type="RefSeq" id="WP_006304804.1">
    <property type="nucleotide sequence ID" value="NZ_AEDQ01000034.1"/>
</dbReference>
<accession>A0ABN0AYG7</accession>
<feature type="signal peptide" evidence="1">
    <location>
        <begin position="1"/>
        <end position="18"/>
    </location>
</feature>
<dbReference type="EMBL" id="AEDQ01000034">
    <property type="protein sequence ID" value="EFL43553.1"/>
    <property type="molecule type" value="Genomic_DNA"/>
</dbReference>